<evidence type="ECO:0000256" key="8">
    <source>
        <dbReference type="ARBA" id="ARBA00023316"/>
    </source>
</evidence>
<dbReference type="GO" id="GO:0005789">
    <property type="term" value="C:endoplasmic reticulum membrane"/>
    <property type="evidence" value="ECO:0000318"/>
    <property type="project" value="GO_Central"/>
</dbReference>
<feature type="compositionally biased region" description="Polar residues" evidence="9">
    <location>
        <begin position="9"/>
        <end position="31"/>
    </location>
</feature>
<dbReference type="InterPro" id="IPR000757">
    <property type="entry name" value="Beta-glucanase-like"/>
</dbReference>
<dbReference type="GO" id="GO:0005886">
    <property type="term" value="C:plasma membrane"/>
    <property type="evidence" value="ECO:0000318"/>
    <property type="project" value="GO_Central"/>
</dbReference>
<dbReference type="AlphaFoldDB" id="B6K2H8"/>
<feature type="region of interest" description="Disordered" evidence="9">
    <location>
        <begin position="1"/>
        <end position="31"/>
    </location>
</feature>
<dbReference type="VEuPathDB" id="FungiDB:SJAG_02446"/>
<name>B6K2H8_SCHJY</name>
<dbReference type="InterPro" id="IPR005629">
    <property type="entry name" value="Skn1/Kre6/Sbg1"/>
</dbReference>
<evidence type="ECO:0000256" key="6">
    <source>
        <dbReference type="ARBA" id="ARBA00023136"/>
    </source>
</evidence>
<dbReference type="STRING" id="402676.B6K2H8"/>
<dbReference type="PANTHER" id="PTHR31361:SF1">
    <property type="entry name" value="BETA-GLUCAN SYNTHESIS-ASSOCIATED PROTEIN KRE6-RELATED"/>
    <property type="match status" value="1"/>
</dbReference>
<reference evidence="12 14" key="1">
    <citation type="journal article" date="2011" name="Science">
        <title>Comparative functional genomics of the fission yeasts.</title>
        <authorList>
            <person name="Rhind N."/>
            <person name="Chen Z."/>
            <person name="Yassour M."/>
            <person name="Thompson D.A."/>
            <person name="Haas B.J."/>
            <person name="Habib N."/>
            <person name="Wapinski I."/>
            <person name="Roy S."/>
            <person name="Lin M.F."/>
            <person name="Heiman D.I."/>
            <person name="Young S.K."/>
            <person name="Furuya K."/>
            <person name="Guo Y."/>
            <person name="Pidoux A."/>
            <person name="Chen H.M."/>
            <person name="Robbertse B."/>
            <person name="Goldberg J.M."/>
            <person name="Aoki K."/>
            <person name="Bayne E.H."/>
            <person name="Berlin A.M."/>
            <person name="Desjardins C.A."/>
            <person name="Dobbs E."/>
            <person name="Dukaj L."/>
            <person name="Fan L."/>
            <person name="FitzGerald M.G."/>
            <person name="French C."/>
            <person name="Gujja S."/>
            <person name="Hansen K."/>
            <person name="Keifenheim D."/>
            <person name="Levin J.Z."/>
            <person name="Mosher R.A."/>
            <person name="Mueller C.A."/>
            <person name="Pfiffner J."/>
            <person name="Priest M."/>
            <person name="Russ C."/>
            <person name="Smialowska A."/>
            <person name="Swoboda P."/>
            <person name="Sykes S.M."/>
            <person name="Vaughn M."/>
            <person name="Vengrova S."/>
            <person name="Yoder R."/>
            <person name="Zeng Q."/>
            <person name="Allshire R."/>
            <person name="Baulcombe D."/>
            <person name="Birren B.W."/>
            <person name="Brown W."/>
            <person name="Ekwall K."/>
            <person name="Kellis M."/>
            <person name="Leatherwood J."/>
            <person name="Levin H."/>
            <person name="Margalit H."/>
            <person name="Martienssen R."/>
            <person name="Nieduszynski C.A."/>
            <person name="Spatafora J.W."/>
            <person name="Friedman N."/>
            <person name="Dalgaard J.Z."/>
            <person name="Baumann P."/>
            <person name="Niki H."/>
            <person name="Regev A."/>
            <person name="Nusbaum C."/>
        </authorList>
    </citation>
    <scope>NUCLEOTIDE SEQUENCE [LARGE SCALE GENOMIC DNA]</scope>
    <source>
        <strain evidence="14">yFS275 / FY16936</strain>
    </source>
</reference>
<dbReference type="Gene3D" id="2.60.120.200">
    <property type="match status" value="1"/>
</dbReference>
<dbReference type="eggNOG" id="ENOG502QR13">
    <property type="taxonomic scope" value="Eukaryota"/>
</dbReference>
<dbReference type="HOGENOM" id="CLU_010811_4_2_1"/>
<sequence>MYGQDDNRNITVPSPTYQNPFRTPVQSETDGQEFTSDLSLEEKGFEVSSPSLPCVSVDNDIGPYNNEVLSQSLSFAQEFSRYPPLTNETPKEEYHGHTSSLNKVAILKQIYDTVTGVFRLKETEEKGKADESIDIFSTSEFSSDHIRHVDELDDYLGWGRFCDIMFLIFLMLGITLLFIVFPVLTFSGNDPFDPSNRVTNSKPLTDHLFGNLRYLRTSLIDKDTPVNAYEKIGANGKKYKLVFSDEFNDEGRSFYPGDDQYWEAVNLHYAATNDLEWYDPDAATTENGTLVITMGCTLKSQLKLSFRYASGGIFEVSASLAGTGKSAGFWPGLWTLGNLGRPGYLATTEGVWPYSYNECDSGITPNQSTPDGLSYLPGQKLSSCACPGEDHPSLGKGRGAPEIDALEGSNTKLHDDDPDEIGVACQSGQFAPFDLYYYPDYRFIAIHNESVTCMNTYTGGPFQEALSGVTVLNPEWYDRKGFQTYGFDYMPGTSDGYISWFIGKNKTWTMTGQAVKSNGNIGPRIISEEPMSIILNLAISKNWAYYYFHRLQFPAKLYIDYVRIYQDPEHTNMHVTCDPPGYPTTKYIAAHPKAYLNPNATSWEGAGYRWPKNSLMHDCGTSS</sequence>
<feature type="transmembrane region" description="Helical" evidence="10">
    <location>
        <begin position="164"/>
        <end position="184"/>
    </location>
</feature>
<evidence type="ECO:0000313" key="14">
    <source>
        <dbReference type="Proteomes" id="UP000001744"/>
    </source>
</evidence>
<dbReference type="SUPFAM" id="SSF49899">
    <property type="entry name" value="Concanavalin A-like lectins/glucanases"/>
    <property type="match status" value="1"/>
</dbReference>
<evidence type="ECO:0000256" key="7">
    <source>
        <dbReference type="ARBA" id="ARBA00023180"/>
    </source>
</evidence>
<evidence type="ECO:0000256" key="4">
    <source>
        <dbReference type="ARBA" id="ARBA00022968"/>
    </source>
</evidence>
<dbReference type="Pfam" id="PF03935">
    <property type="entry name" value="SKN1_KRE6_Sbg1"/>
    <property type="match status" value="1"/>
</dbReference>
<comment type="subcellular location">
    <subcellularLocation>
        <location evidence="1">Membrane</location>
        <topology evidence="1">Single-pass type II membrane protein</topology>
    </subcellularLocation>
</comment>
<dbReference type="GO" id="GO:0031505">
    <property type="term" value="P:fungal-type cell wall organization"/>
    <property type="evidence" value="ECO:0000318"/>
    <property type="project" value="GO_Central"/>
</dbReference>
<accession>B6K2H8</accession>
<keyword evidence="4" id="KW-0735">Signal-anchor</keyword>
<dbReference type="GO" id="GO:0006078">
    <property type="term" value="P:(1-&gt;6)-beta-D-glucan biosynthetic process"/>
    <property type="evidence" value="ECO:0000318"/>
    <property type="project" value="GO_Central"/>
</dbReference>
<keyword evidence="5 10" id="KW-1133">Transmembrane helix</keyword>
<dbReference type="PROSITE" id="PS51762">
    <property type="entry name" value="GH16_2"/>
    <property type="match status" value="1"/>
</dbReference>
<evidence type="ECO:0000256" key="1">
    <source>
        <dbReference type="ARBA" id="ARBA00004606"/>
    </source>
</evidence>
<comment type="similarity">
    <text evidence="2">Belongs to the SKN1/KRE6 family.</text>
</comment>
<evidence type="ECO:0000256" key="10">
    <source>
        <dbReference type="SAM" id="Phobius"/>
    </source>
</evidence>
<dbReference type="PANTHER" id="PTHR31361">
    <property type="entry name" value="BETA-GLUCAN SYNTHESIS-ASSOCIATED PROTEIN KRE6-RELATED"/>
    <property type="match status" value="1"/>
</dbReference>
<organism evidence="12 14">
    <name type="scientific">Schizosaccharomyces japonicus (strain yFS275 / FY16936)</name>
    <name type="common">Fission yeast</name>
    <dbReference type="NCBI Taxonomy" id="402676"/>
    <lineage>
        <taxon>Eukaryota</taxon>
        <taxon>Fungi</taxon>
        <taxon>Dikarya</taxon>
        <taxon>Ascomycota</taxon>
        <taxon>Taphrinomycotina</taxon>
        <taxon>Schizosaccharomycetes</taxon>
        <taxon>Schizosaccharomycetales</taxon>
        <taxon>Schizosaccharomycetaceae</taxon>
        <taxon>Schizosaccharomyces</taxon>
    </lineage>
</organism>
<keyword evidence="3 10" id="KW-0812">Transmembrane</keyword>
<dbReference type="Proteomes" id="UP000001744">
    <property type="component" value="Unassembled WGS sequence"/>
</dbReference>
<dbReference type="GeneID" id="7049194"/>
<keyword evidence="6 10" id="KW-0472">Membrane</keyword>
<evidence type="ECO:0000256" key="5">
    <source>
        <dbReference type="ARBA" id="ARBA00022989"/>
    </source>
</evidence>
<evidence type="ECO:0000313" key="12">
    <source>
        <dbReference type="EMBL" id="EEB07359.2"/>
    </source>
</evidence>
<dbReference type="GO" id="GO:0015926">
    <property type="term" value="F:glucosidase activity"/>
    <property type="evidence" value="ECO:0000318"/>
    <property type="project" value="GO_Central"/>
</dbReference>
<evidence type="ECO:0000256" key="3">
    <source>
        <dbReference type="ARBA" id="ARBA00022692"/>
    </source>
</evidence>
<dbReference type="JaponicusDB" id="SJAG_02446">
    <property type="gene designation" value="max1"/>
</dbReference>
<proteinExistence type="inferred from homology"/>
<dbReference type="OrthoDB" id="412647at2759"/>
<keyword evidence="14" id="KW-1185">Reference proteome</keyword>
<dbReference type="RefSeq" id="XP_002173652.2">
    <property type="nucleotide sequence ID" value="XM_002173616.2"/>
</dbReference>
<evidence type="ECO:0000259" key="11">
    <source>
        <dbReference type="PROSITE" id="PS51762"/>
    </source>
</evidence>
<keyword evidence="7" id="KW-0325">Glycoprotein</keyword>
<evidence type="ECO:0000256" key="2">
    <source>
        <dbReference type="ARBA" id="ARBA00010962"/>
    </source>
</evidence>
<dbReference type="EMBL" id="KE651166">
    <property type="protein sequence ID" value="EEB07359.2"/>
    <property type="molecule type" value="Genomic_DNA"/>
</dbReference>
<evidence type="ECO:0000256" key="9">
    <source>
        <dbReference type="SAM" id="MobiDB-lite"/>
    </source>
</evidence>
<gene>
    <name evidence="13" type="primary">max1</name>
    <name evidence="12" type="ORF">SJAG_02446</name>
</gene>
<dbReference type="InterPro" id="IPR013320">
    <property type="entry name" value="ConA-like_dom_sf"/>
</dbReference>
<dbReference type="OMA" id="PYNYQYE"/>
<evidence type="ECO:0000313" key="13">
    <source>
        <dbReference type="JaponicusDB" id="SJAG_02446"/>
    </source>
</evidence>
<keyword evidence="8" id="KW-0961">Cell wall biogenesis/degradation</keyword>
<protein>
    <submittedName>
        <fullName evidence="12">Glucosidase</fullName>
    </submittedName>
</protein>
<feature type="domain" description="GH16" evidence="11">
    <location>
        <begin position="219"/>
        <end position="570"/>
    </location>
</feature>